<organism evidence="5">
    <name type="scientific">Sesamum radiatum</name>
    <name type="common">Black benniseed</name>
    <dbReference type="NCBI Taxonomy" id="300843"/>
    <lineage>
        <taxon>Eukaryota</taxon>
        <taxon>Viridiplantae</taxon>
        <taxon>Streptophyta</taxon>
        <taxon>Embryophyta</taxon>
        <taxon>Tracheophyta</taxon>
        <taxon>Spermatophyta</taxon>
        <taxon>Magnoliopsida</taxon>
        <taxon>eudicotyledons</taxon>
        <taxon>Gunneridae</taxon>
        <taxon>Pentapetalae</taxon>
        <taxon>asterids</taxon>
        <taxon>lamiids</taxon>
        <taxon>Lamiales</taxon>
        <taxon>Pedaliaceae</taxon>
        <taxon>Sesamum</taxon>
    </lineage>
</organism>
<feature type="region of interest" description="Disordered" evidence="2">
    <location>
        <begin position="1014"/>
        <end position="1037"/>
    </location>
</feature>
<feature type="compositionally biased region" description="Polar residues" evidence="2">
    <location>
        <begin position="1071"/>
        <end position="1087"/>
    </location>
</feature>
<feature type="region of interest" description="Disordered" evidence="2">
    <location>
        <begin position="891"/>
        <end position="932"/>
    </location>
</feature>
<gene>
    <name evidence="5" type="ORF">Sradi_5054800</name>
</gene>
<feature type="compositionally biased region" description="Polar residues" evidence="2">
    <location>
        <begin position="161"/>
        <end position="245"/>
    </location>
</feature>
<feature type="domain" description="EF-hand" evidence="4">
    <location>
        <begin position="490"/>
        <end position="525"/>
    </location>
</feature>
<feature type="region of interest" description="Disordered" evidence="2">
    <location>
        <begin position="1056"/>
        <end position="1118"/>
    </location>
</feature>
<feature type="region of interest" description="Disordered" evidence="2">
    <location>
        <begin position="641"/>
        <end position="670"/>
    </location>
</feature>
<dbReference type="GO" id="GO:0016197">
    <property type="term" value="P:endosomal transport"/>
    <property type="evidence" value="ECO:0007669"/>
    <property type="project" value="TreeGrafter"/>
</dbReference>
<feature type="compositionally biased region" description="Polar residues" evidence="2">
    <location>
        <begin position="394"/>
        <end position="419"/>
    </location>
</feature>
<dbReference type="EMBL" id="JACGWJ010000023">
    <property type="protein sequence ID" value="KAL0324855.1"/>
    <property type="molecule type" value="Genomic_DNA"/>
</dbReference>
<feature type="compositionally biased region" description="Polar residues" evidence="2">
    <location>
        <begin position="644"/>
        <end position="661"/>
    </location>
</feature>
<dbReference type="InterPro" id="IPR000261">
    <property type="entry name" value="EH_dom"/>
</dbReference>
<feature type="compositionally biased region" description="Polar residues" evidence="2">
    <location>
        <begin position="302"/>
        <end position="317"/>
    </location>
</feature>
<feature type="region of interest" description="Disordered" evidence="2">
    <location>
        <begin position="851"/>
        <end position="870"/>
    </location>
</feature>
<keyword evidence="1" id="KW-0106">Calcium</keyword>
<feature type="region of interest" description="Disordered" evidence="2">
    <location>
        <begin position="112"/>
        <end position="143"/>
    </location>
</feature>
<dbReference type="Pfam" id="PF12763">
    <property type="entry name" value="EH"/>
    <property type="match status" value="2"/>
</dbReference>
<feature type="domain" description="EH" evidence="3">
    <location>
        <begin position="8"/>
        <end position="98"/>
    </location>
</feature>
<dbReference type="SMART" id="SM00027">
    <property type="entry name" value="EH"/>
    <property type="match status" value="2"/>
</dbReference>
<dbReference type="CDD" id="cd00052">
    <property type="entry name" value="EH"/>
    <property type="match status" value="2"/>
</dbReference>
<evidence type="ECO:0000256" key="2">
    <source>
        <dbReference type="SAM" id="MobiDB-lite"/>
    </source>
</evidence>
<dbReference type="SMART" id="SM00054">
    <property type="entry name" value="EFh"/>
    <property type="match status" value="4"/>
</dbReference>
<evidence type="ECO:0000313" key="5">
    <source>
        <dbReference type="EMBL" id="KAL0324855.1"/>
    </source>
</evidence>
<dbReference type="PROSITE" id="PS00018">
    <property type="entry name" value="EF_HAND_1"/>
    <property type="match status" value="1"/>
</dbReference>
<feature type="compositionally biased region" description="Basic and acidic residues" evidence="2">
    <location>
        <begin position="913"/>
        <end position="932"/>
    </location>
</feature>
<feature type="region of interest" description="Disordered" evidence="2">
    <location>
        <begin position="394"/>
        <end position="428"/>
    </location>
</feature>
<dbReference type="InterPro" id="IPR002048">
    <property type="entry name" value="EF_hand_dom"/>
</dbReference>
<dbReference type="SUPFAM" id="SSF47473">
    <property type="entry name" value="EF-hand"/>
    <property type="match status" value="2"/>
</dbReference>
<accession>A0AAW2M071</accession>
<dbReference type="PROSITE" id="PS50031">
    <property type="entry name" value="EH"/>
    <property type="match status" value="2"/>
</dbReference>
<evidence type="ECO:0000259" key="4">
    <source>
        <dbReference type="PROSITE" id="PS50222"/>
    </source>
</evidence>
<feature type="domain" description="EF-hand" evidence="4">
    <location>
        <begin position="527"/>
        <end position="559"/>
    </location>
</feature>
<protein>
    <submittedName>
        <fullName evidence="5">EH domain-containing protein 2</fullName>
    </submittedName>
</protein>
<reference evidence="5" key="2">
    <citation type="journal article" date="2024" name="Plant">
        <title>Genomic evolution and insights into agronomic trait innovations of Sesamum species.</title>
        <authorList>
            <person name="Miao H."/>
            <person name="Wang L."/>
            <person name="Qu L."/>
            <person name="Liu H."/>
            <person name="Sun Y."/>
            <person name="Le M."/>
            <person name="Wang Q."/>
            <person name="Wei S."/>
            <person name="Zheng Y."/>
            <person name="Lin W."/>
            <person name="Duan Y."/>
            <person name="Cao H."/>
            <person name="Xiong S."/>
            <person name="Wang X."/>
            <person name="Wei L."/>
            <person name="Li C."/>
            <person name="Ma Q."/>
            <person name="Ju M."/>
            <person name="Zhao R."/>
            <person name="Li G."/>
            <person name="Mu C."/>
            <person name="Tian Q."/>
            <person name="Mei H."/>
            <person name="Zhang T."/>
            <person name="Gao T."/>
            <person name="Zhang H."/>
        </authorList>
    </citation>
    <scope>NUCLEOTIDE SEQUENCE</scope>
    <source>
        <strain evidence="5">G02</strain>
    </source>
</reference>
<dbReference type="InterPro" id="IPR018247">
    <property type="entry name" value="EF_Hand_1_Ca_BS"/>
</dbReference>
<feature type="compositionally biased region" description="Polar residues" evidence="2">
    <location>
        <begin position="899"/>
        <end position="912"/>
    </location>
</feature>
<reference evidence="5" key="1">
    <citation type="submission" date="2020-06" db="EMBL/GenBank/DDBJ databases">
        <authorList>
            <person name="Li T."/>
            <person name="Hu X."/>
            <person name="Zhang T."/>
            <person name="Song X."/>
            <person name="Zhang H."/>
            <person name="Dai N."/>
            <person name="Sheng W."/>
            <person name="Hou X."/>
            <person name="Wei L."/>
        </authorList>
    </citation>
    <scope>NUCLEOTIDE SEQUENCE</scope>
    <source>
        <strain evidence="5">G02</strain>
        <tissue evidence="5">Leaf</tissue>
    </source>
</reference>
<evidence type="ECO:0000256" key="1">
    <source>
        <dbReference type="ARBA" id="ARBA00022837"/>
    </source>
</evidence>
<feature type="compositionally biased region" description="Basic and acidic residues" evidence="2">
    <location>
        <begin position="1056"/>
        <end position="1070"/>
    </location>
</feature>
<dbReference type="Gene3D" id="1.10.238.10">
    <property type="entry name" value="EF-hand"/>
    <property type="match status" value="2"/>
</dbReference>
<feature type="compositionally biased region" description="Polar residues" evidence="2">
    <location>
        <begin position="252"/>
        <end position="279"/>
    </location>
</feature>
<comment type="caution">
    <text evidence="5">The sequence shown here is derived from an EMBL/GenBank/DDBJ whole genome shotgun (WGS) entry which is preliminary data.</text>
</comment>
<dbReference type="PANTHER" id="PTHR11216:SF137">
    <property type="entry name" value="CALCIUM-BINDING EF HAND FAMILY PROTEIN"/>
    <property type="match status" value="1"/>
</dbReference>
<dbReference type="PROSITE" id="PS50222">
    <property type="entry name" value="EF_HAND_2"/>
    <property type="match status" value="3"/>
</dbReference>
<feature type="compositionally biased region" description="Polar residues" evidence="2">
    <location>
        <begin position="340"/>
        <end position="361"/>
    </location>
</feature>
<dbReference type="GO" id="GO:0005886">
    <property type="term" value="C:plasma membrane"/>
    <property type="evidence" value="ECO:0007669"/>
    <property type="project" value="TreeGrafter"/>
</dbReference>
<dbReference type="GO" id="GO:0005509">
    <property type="term" value="F:calcium ion binding"/>
    <property type="evidence" value="ECO:0007669"/>
    <property type="project" value="InterPro"/>
</dbReference>
<name>A0AAW2M071_SESRA</name>
<feature type="compositionally biased region" description="Polar residues" evidence="2">
    <location>
        <begin position="112"/>
        <end position="135"/>
    </location>
</feature>
<feature type="compositionally biased region" description="Basic and acidic residues" evidence="2">
    <location>
        <begin position="1107"/>
        <end position="1118"/>
    </location>
</feature>
<feature type="region of interest" description="Disordered" evidence="2">
    <location>
        <begin position="340"/>
        <end position="375"/>
    </location>
</feature>
<dbReference type="GO" id="GO:0005737">
    <property type="term" value="C:cytoplasm"/>
    <property type="evidence" value="ECO:0007669"/>
    <property type="project" value="TreeGrafter"/>
</dbReference>
<evidence type="ECO:0000259" key="3">
    <source>
        <dbReference type="PROSITE" id="PS50031"/>
    </source>
</evidence>
<feature type="domain" description="EF-hand" evidence="4">
    <location>
        <begin position="7"/>
        <end position="42"/>
    </location>
</feature>
<sequence length="1118" mass="121064">MAGAGGVNMEKFEEYFQRADLDRDGRISGAEAVSFLQGSNLPRQVLAQIWTHADQSRTGFLSRPEFYNALKLVTVAQSKRELTPDIVKAALYGPASAKIPAPQINIAATPVPQSNSVSASPLPQTGATAQPSPQNFGFRGVAPSSTSVNQQLALVPSTSGINQQFAMGPSSTGTNQQFAQVRPSSTMSQQFGQAQPTSTSLNQHSGLLSTGMSQQFGQVRPSSTMNQQFGQAQPTSGSINQQFGQLQPLGTGMNQQFGPGPSNTNMNQPFFPSQGNQLTRPPVSMPSGPTSRPPQAAGGPNISKSMVSPGLPNSNNDWFGGKTGSASTAPITQVLDRGASTSISPVASSPQDPLSTFSLTATKDPKGSGNGSISNPVVSGDVFSANQSSFLQVSSAQQHPASSLPTSSAIVPVTSSPQPSGKPDPFEALQSTLLKPSTGIQTAQRPSLPNSNQQAPIQLTPSVVSSGVQAAVGGPTSEQSQISWPKMTRAGIQKYAKVFMEVDTDRDGKITGEQARNLFLSWRLPREVLKQVWDLSDQDNDSMLSLREFCIALYLMERYREGRPLPSTLPNSVMLDETLLSLAGPPPGYGSMWGPTAGVRPQQGLPGAQSVATAGLRPPVQQMVSQADGSMQLNQINDRGLALDNSQPGQPSNGETNSLDTSQEETNEKVDNKEKVLLDSREKLEFYRTKMQDLVLYKSRCDNRLNEITERARADKSEAEILEKKYQEKYKQVAEIHSKLTIEEASFREIQERKMELHQAITKMEQGGSADGILQVRADRIQSDLEELLKALSDRCKKHGVETKSAALIELPPGWHPGIPEVAAIWDEDWDKFEDEGFSFDVAVHTNANSASIQKENSSPTRSISPDSVSNAARSEKLFGAGASAFDAESVYSADESKSPQGSPGRQTSYESPSREDSENHFRKNSDGDAETHRSFDESAWVSCYVVEHTAQSISNRHVIIVIARRGSFASGTCFDKDPDHGKQDEKYFFGSNDFGASSERSFSPHADSAFQKNSPFTFEDSVPGTPHSRTGNSPRYSVESRDAFFDNFSRYDSFSTHDRASSPRRENLTRFDSINSTRGFDHSSNYSFDDSDPFGSSGPFKVSAETPKKDSDKWSGF</sequence>
<feature type="domain" description="EH" evidence="3">
    <location>
        <begin position="491"/>
        <end position="574"/>
    </location>
</feature>
<feature type="region of interest" description="Disordered" evidence="2">
    <location>
        <begin position="161"/>
        <end position="325"/>
    </location>
</feature>
<dbReference type="PANTHER" id="PTHR11216">
    <property type="entry name" value="EH DOMAIN"/>
    <property type="match status" value="1"/>
</dbReference>
<dbReference type="AlphaFoldDB" id="A0AAW2M071"/>
<proteinExistence type="predicted"/>
<dbReference type="GO" id="GO:0005634">
    <property type="term" value="C:nucleus"/>
    <property type="evidence" value="ECO:0007669"/>
    <property type="project" value="TreeGrafter"/>
</dbReference>
<dbReference type="InterPro" id="IPR011992">
    <property type="entry name" value="EF-hand-dom_pair"/>
</dbReference>
<dbReference type="GO" id="GO:0006897">
    <property type="term" value="P:endocytosis"/>
    <property type="evidence" value="ECO:0007669"/>
    <property type="project" value="TreeGrafter"/>
</dbReference>